<keyword evidence="6" id="KW-1185">Reference proteome</keyword>
<reference evidence="5" key="1">
    <citation type="submission" date="2023-02" db="EMBL/GenBank/DDBJ databases">
        <title>Description of Roseinatronobacter alkalisoli sp. nov., an alkaliphilic bacerium isolated from soda soil.</title>
        <authorList>
            <person name="Wei W."/>
        </authorList>
    </citation>
    <scope>NUCLEOTIDE SEQUENCE</scope>
    <source>
        <strain evidence="5">HJB301</strain>
    </source>
</reference>
<keyword evidence="1" id="KW-0238">DNA-binding</keyword>
<evidence type="ECO:0000313" key="5">
    <source>
        <dbReference type="EMBL" id="MDD7970221.1"/>
    </source>
</evidence>
<gene>
    <name evidence="5" type="ORF">PUT78_03830</name>
</gene>
<dbReference type="SUPFAM" id="SSF56349">
    <property type="entry name" value="DNA breaking-rejoining enzymes"/>
    <property type="match status" value="1"/>
</dbReference>
<dbReference type="InterPro" id="IPR002104">
    <property type="entry name" value="Integrase_catalytic"/>
</dbReference>
<dbReference type="InterPro" id="IPR010998">
    <property type="entry name" value="Integrase_recombinase_N"/>
</dbReference>
<name>A0ABT5T5G0_9RHOB</name>
<dbReference type="Gene3D" id="1.10.443.10">
    <property type="entry name" value="Intergrase catalytic core"/>
    <property type="match status" value="1"/>
</dbReference>
<dbReference type="Gene3D" id="1.10.150.130">
    <property type="match status" value="1"/>
</dbReference>
<dbReference type="InterPro" id="IPR013762">
    <property type="entry name" value="Integrase-like_cat_sf"/>
</dbReference>
<evidence type="ECO:0000313" key="6">
    <source>
        <dbReference type="Proteomes" id="UP001431784"/>
    </source>
</evidence>
<keyword evidence="2" id="KW-0233">DNA recombination</keyword>
<evidence type="ECO:0000256" key="3">
    <source>
        <dbReference type="SAM" id="MobiDB-lite"/>
    </source>
</evidence>
<dbReference type="PROSITE" id="PS51898">
    <property type="entry name" value="TYR_RECOMBINASE"/>
    <property type="match status" value="1"/>
</dbReference>
<feature type="domain" description="Tyr recombinase" evidence="4">
    <location>
        <begin position="173"/>
        <end position="356"/>
    </location>
</feature>
<feature type="region of interest" description="Disordered" evidence="3">
    <location>
        <begin position="353"/>
        <end position="375"/>
    </location>
</feature>
<feature type="compositionally biased region" description="Basic and acidic residues" evidence="3">
    <location>
        <begin position="355"/>
        <end position="375"/>
    </location>
</feature>
<evidence type="ECO:0000256" key="1">
    <source>
        <dbReference type="ARBA" id="ARBA00023125"/>
    </source>
</evidence>
<protein>
    <submittedName>
        <fullName evidence="5">Tyrosine-type recombinase/integrase</fullName>
    </submittedName>
</protein>
<proteinExistence type="predicted"/>
<organism evidence="5 6">
    <name type="scientific">Roseinatronobacter alkalisoli</name>
    <dbReference type="NCBI Taxonomy" id="3028235"/>
    <lineage>
        <taxon>Bacteria</taxon>
        <taxon>Pseudomonadati</taxon>
        <taxon>Pseudomonadota</taxon>
        <taxon>Alphaproteobacteria</taxon>
        <taxon>Rhodobacterales</taxon>
        <taxon>Paracoccaceae</taxon>
        <taxon>Roseinatronobacter</taxon>
    </lineage>
</organism>
<dbReference type="RefSeq" id="WP_274350811.1">
    <property type="nucleotide sequence ID" value="NZ_JAQZSM010000002.1"/>
</dbReference>
<evidence type="ECO:0000256" key="2">
    <source>
        <dbReference type="ARBA" id="ARBA00023172"/>
    </source>
</evidence>
<dbReference type="Pfam" id="PF00589">
    <property type="entry name" value="Phage_integrase"/>
    <property type="match status" value="1"/>
</dbReference>
<comment type="caution">
    <text evidence="5">The sequence shown here is derived from an EMBL/GenBank/DDBJ whole genome shotgun (WGS) entry which is preliminary data.</text>
</comment>
<dbReference type="Proteomes" id="UP001431784">
    <property type="component" value="Unassembled WGS sequence"/>
</dbReference>
<evidence type="ECO:0000259" key="4">
    <source>
        <dbReference type="PROSITE" id="PS51898"/>
    </source>
</evidence>
<accession>A0ABT5T5G0</accession>
<sequence>MRRRISTKLKYLSQSGHFPSGNPRLYMGPKGAKRVPMPDAPVDHPMFLSAYAKALASITGADGIDLRLPAPKGSIKDAAQSLLRSDYWRDVLREGTKARRRPEYDRIIEAYGQADLRTLKPEHIRADLKGLKPHARNNRLKVWRSLMKFATEAYSLPSNPALAVAKTQTKKTDGHASWTQADVEKFRKHWPLDSAPRLAFELIYWTGARISDAIKLGPVNVSRDGFLIFCQGKTGAEAYPPFDMGVSPLADQYSSDLHLLHQAIQRRPSRHLTYMTTAQGSSRSVKAASQWLAEKARDAGIEGKTAHGLRKRRTELLIEAGATRDQVKGWIGHESDSMVSLYAKKFDRKRALIGTDRERQSSKFSEKFQQKDEKP</sequence>
<dbReference type="InterPro" id="IPR011010">
    <property type="entry name" value="DNA_brk_join_enz"/>
</dbReference>
<dbReference type="EMBL" id="JAQZSM010000002">
    <property type="protein sequence ID" value="MDD7970221.1"/>
    <property type="molecule type" value="Genomic_DNA"/>
</dbReference>